<evidence type="ECO:0000256" key="3">
    <source>
        <dbReference type="ARBA" id="ARBA00005709"/>
    </source>
</evidence>
<sequence>MRVSSNQYHITVNASLQNSNTQLEKLMGQMSSGNRLTRPSDDPIAHVRISRLQREEASIAQYKDNIGALSNRMTQSETVLSSINSDLLSTRDLLVWALDGGNTGEDLSAMATNLESLRDALYASALTKDQEGSYLFSGTLSKTATVGFNAAAAAGTRYTVGGNSEQQQVVVGNGLTQPANVTLGDEMAAMLNTLDQAIEAIKGGGTTANNPATRASLQAALTGVDTGMDQVSTKISKLGGAQNIVSTLETNWGNLSTANQTAVLDYSQLNYATAAVQLNTLMSAIKATQSAYGKVSQLSLFDAL</sequence>
<dbReference type="STRING" id="1219032.GCA_001515545_04093"/>
<evidence type="ECO:0000256" key="4">
    <source>
        <dbReference type="ARBA" id="ARBA00023143"/>
    </source>
</evidence>
<dbReference type="PANTHER" id="PTHR42792">
    <property type="entry name" value="FLAGELLIN"/>
    <property type="match status" value="1"/>
</dbReference>
<dbReference type="GO" id="GO:0005198">
    <property type="term" value="F:structural molecule activity"/>
    <property type="evidence" value="ECO:0007669"/>
    <property type="project" value="InterPro"/>
</dbReference>
<dbReference type="GO" id="GO:0071973">
    <property type="term" value="P:bacterial-type flagellum-dependent cell motility"/>
    <property type="evidence" value="ECO:0007669"/>
    <property type="project" value="InterPro"/>
</dbReference>
<dbReference type="InterPro" id="IPR001492">
    <property type="entry name" value="Flagellin"/>
</dbReference>
<dbReference type="RefSeq" id="WP_066541898.1">
    <property type="nucleotide sequence ID" value="NZ_JAOCAL010000019.1"/>
</dbReference>
<evidence type="ECO:0000313" key="7">
    <source>
        <dbReference type="Proteomes" id="UP000220246"/>
    </source>
</evidence>
<dbReference type="GeneID" id="80799801"/>
<dbReference type="Proteomes" id="UP000220246">
    <property type="component" value="Unassembled WGS sequence"/>
</dbReference>
<feature type="domain" description="Flagellin N-terminal" evidence="5">
    <location>
        <begin position="3"/>
        <end position="139"/>
    </location>
</feature>
<dbReference type="InterPro" id="IPR013384">
    <property type="entry name" value="Flagell_FlgL"/>
</dbReference>
<gene>
    <name evidence="6" type="primary">flgL</name>
    <name evidence="6" type="ORF">CRM82_04260</name>
</gene>
<keyword evidence="7" id="KW-1185">Reference proteome</keyword>
<name>A0A2A7URW0_COMTR</name>
<dbReference type="GO" id="GO:0005576">
    <property type="term" value="C:extracellular region"/>
    <property type="evidence" value="ECO:0007669"/>
    <property type="project" value="UniProtKB-SubCell"/>
</dbReference>
<keyword evidence="6" id="KW-0966">Cell projection</keyword>
<dbReference type="NCBIfam" id="TIGR02550">
    <property type="entry name" value="flagell_flgL"/>
    <property type="match status" value="1"/>
</dbReference>
<dbReference type="GO" id="GO:0009424">
    <property type="term" value="C:bacterial-type flagellum hook"/>
    <property type="evidence" value="ECO:0007669"/>
    <property type="project" value="InterPro"/>
</dbReference>
<dbReference type="Pfam" id="PF00669">
    <property type="entry name" value="Flagellin_N"/>
    <property type="match status" value="1"/>
</dbReference>
<dbReference type="EMBL" id="PDEA01000001">
    <property type="protein sequence ID" value="PEH87936.1"/>
    <property type="molecule type" value="Genomic_DNA"/>
</dbReference>
<keyword evidence="4" id="KW-0975">Bacterial flagellum</keyword>
<proteinExistence type="inferred from homology"/>
<protein>
    <submittedName>
        <fullName evidence="6">Flagellar hook-associated protein 3</fullName>
    </submittedName>
</protein>
<dbReference type="SUPFAM" id="SSF64518">
    <property type="entry name" value="Phase 1 flagellin"/>
    <property type="match status" value="1"/>
</dbReference>
<keyword evidence="6" id="KW-0969">Cilium</keyword>
<evidence type="ECO:0000259" key="5">
    <source>
        <dbReference type="Pfam" id="PF00669"/>
    </source>
</evidence>
<reference evidence="7" key="1">
    <citation type="submission" date="2017-09" db="EMBL/GenBank/DDBJ databases">
        <title>FDA dAtabase for Regulatory Grade micrObial Sequences (FDA-ARGOS): Supporting development and validation of Infectious Disease Dx tests.</title>
        <authorList>
            <person name="Minogue T."/>
            <person name="Wolcott M."/>
            <person name="Wasieloski L."/>
            <person name="Aguilar W."/>
            <person name="Moore D."/>
            <person name="Tallon L."/>
            <person name="Sadzewicz L."/>
            <person name="Ott S."/>
            <person name="Zhao X."/>
            <person name="Nagaraj S."/>
            <person name="Vavikolanu K."/>
            <person name="Aluvathingal J."/>
            <person name="Nadendla S."/>
            <person name="Sichtig H."/>
        </authorList>
    </citation>
    <scope>NUCLEOTIDE SEQUENCE [LARGE SCALE GENOMIC DNA]</scope>
    <source>
        <strain evidence="7">FDAARGOS_394</strain>
    </source>
</reference>
<comment type="subcellular location">
    <subcellularLocation>
        <location evidence="1">Bacterial flagellum</location>
    </subcellularLocation>
    <subcellularLocation>
        <location evidence="2">Secreted</location>
    </subcellularLocation>
</comment>
<comment type="caution">
    <text evidence="6">The sequence shown here is derived from an EMBL/GenBank/DDBJ whole genome shotgun (WGS) entry which is preliminary data.</text>
</comment>
<dbReference type="PANTHER" id="PTHR42792:SF1">
    <property type="entry name" value="FLAGELLAR HOOK-ASSOCIATED PROTEIN 3"/>
    <property type="match status" value="1"/>
</dbReference>
<dbReference type="InterPro" id="IPR001029">
    <property type="entry name" value="Flagellin_N"/>
</dbReference>
<evidence type="ECO:0000256" key="2">
    <source>
        <dbReference type="ARBA" id="ARBA00004613"/>
    </source>
</evidence>
<evidence type="ECO:0000256" key="1">
    <source>
        <dbReference type="ARBA" id="ARBA00004365"/>
    </source>
</evidence>
<comment type="similarity">
    <text evidence="3">Belongs to the bacterial flagellin family.</text>
</comment>
<accession>A0A2A7URW0</accession>
<dbReference type="AlphaFoldDB" id="A0A2A7URW0"/>
<evidence type="ECO:0000313" key="6">
    <source>
        <dbReference type="EMBL" id="PEH87936.1"/>
    </source>
</evidence>
<dbReference type="OrthoDB" id="9768249at2"/>
<dbReference type="Gene3D" id="1.20.1330.10">
    <property type="entry name" value="f41 fragment of flagellin, N-terminal domain"/>
    <property type="match status" value="1"/>
</dbReference>
<keyword evidence="6" id="KW-0282">Flagellum</keyword>
<organism evidence="6 7">
    <name type="scientific">Comamonas terrigena</name>
    <dbReference type="NCBI Taxonomy" id="32013"/>
    <lineage>
        <taxon>Bacteria</taxon>
        <taxon>Pseudomonadati</taxon>
        <taxon>Pseudomonadota</taxon>
        <taxon>Betaproteobacteria</taxon>
        <taxon>Burkholderiales</taxon>
        <taxon>Comamonadaceae</taxon>
        <taxon>Comamonas</taxon>
    </lineage>
</organism>